<gene>
    <name evidence="4" type="ORF">DBRI1063_LOCUS23041</name>
</gene>
<dbReference type="InterPro" id="IPR035892">
    <property type="entry name" value="C2_domain_sf"/>
</dbReference>
<evidence type="ECO:0000256" key="1">
    <source>
        <dbReference type="SAM" id="MobiDB-lite"/>
    </source>
</evidence>
<dbReference type="GO" id="GO:0003723">
    <property type="term" value="F:RNA binding"/>
    <property type="evidence" value="ECO:0007669"/>
    <property type="project" value="TreeGrafter"/>
</dbReference>
<dbReference type="Gene3D" id="2.60.40.150">
    <property type="entry name" value="C2 domain"/>
    <property type="match status" value="1"/>
</dbReference>
<feature type="transmembrane region" description="Helical" evidence="2">
    <location>
        <begin position="68"/>
        <end position="90"/>
    </location>
</feature>
<dbReference type="InterPro" id="IPR001623">
    <property type="entry name" value="DnaJ_domain"/>
</dbReference>
<keyword evidence="2" id="KW-1133">Transmembrane helix</keyword>
<dbReference type="AlphaFoldDB" id="A0A6U3THG0"/>
<proteinExistence type="predicted"/>
<feature type="compositionally biased region" description="Acidic residues" evidence="1">
    <location>
        <begin position="686"/>
        <end position="720"/>
    </location>
</feature>
<feature type="compositionally biased region" description="Acidic residues" evidence="1">
    <location>
        <begin position="290"/>
        <end position="307"/>
    </location>
</feature>
<feature type="transmembrane region" description="Helical" evidence="2">
    <location>
        <begin position="186"/>
        <end position="206"/>
    </location>
</feature>
<evidence type="ECO:0000313" key="4">
    <source>
        <dbReference type="EMBL" id="CAD9353548.1"/>
    </source>
</evidence>
<dbReference type="CDD" id="cd06257">
    <property type="entry name" value="DnaJ"/>
    <property type="match status" value="1"/>
</dbReference>
<keyword evidence="2" id="KW-0472">Membrane</keyword>
<dbReference type="PANTHER" id="PTHR24075">
    <property type="entry name" value="SEC63 DOMAIN-CONTAINING"/>
    <property type="match status" value="1"/>
</dbReference>
<dbReference type="GO" id="GO:0031207">
    <property type="term" value="C:Sec62/Sec63 complex"/>
    <property type="evidence" value="ECO:0007669"/>
    <property type="project" value="TreeGrafter"/>
</dbReference>
<organism evidence="4">
    <name type="scientific">Ditylum brightwellii</name>
    <dbReference type="NCBI Taxonomy" id="49249"/>
    <lineage>
        <taxon>Eukaryota</taxon>
        <taxon>Sar</taxon>
        <taxon>Stramenopiles</taxon>
        <taxon>Ochrophyta</taxon>
        <taxon>Bacillariophyta</taxon>
        <taxon>Mediophyceae</taxon>
        <taxon>Lithodesmiophycidae</taxon>
        <taxon>Lithodesmiales</taxon>
        <taxon>Lithodesmiaceae</taxon>
        <taxon>Ditylum</taxon>
    </lineage>
</organism>
<dbReference type="InterPro" id="IPR036869">
    <property type="entry name" value="J_dom_sf"/>
</dbReference>
<dbReference type="GO" id="GO:0006614">
    <property type="term" value="P:SRP-dependent cotranslational protein targeting to membrane"/>
    <property type="evidence" value="ECO:0007669"/>
    <property type="project" value="TreeGrafter"/>
</dbReference>
<feature type="region of interest" description="Disordered" evidence="1">
    <location>
        <begin position="286"/>
        <end position="307"/>
    </location>
</feature>
<dbReference type="SMART" id="SM00271">
    <property type="entry name" value="DnaJ"/>
    <property type="match status" value="1"/>
</dbReference>
<accession>A0A6U3THG0</accession>
<protein>
    <recommendedName>
        <fullName evidence="3">J domain-containing protein</fullName>
    </recommendedName>
</protein>
<keyword evidence="2" id="KW-0812">Transmembrane</keyword>
<dbReference type="GO" id="GO:0006620">
    <property type="term" value="P:post-translational protein targeting to endoplasmic reticulum membrane"/>
    <property type="evidence" value="ECO:0007669"/>
    <property type="project" value="TreeGrafter"/>
</dbReference>
<evidence type="ECO:0000259" key="3">
    <source>
        <dbReference type="PROSITE" id="PS50076"/>
    </source>
</evidence>
<dbReference type="Gene3D" id="1.10.287.110">
    <property type="entry name" value="DnaJ domain"/>
    <property type="match status" value="1"/>
</dbReference>
<dbReference type="SUPFAM" id="SSF46565">
    <property type="entry name" value="Chaperone J-domain"/>
    <property type="match status" value="1"/>
</dbReference>
<reference evidence="4" key="1">
    <citation type="submission" date="2021-01" db="EMBL/GenBank/DDBJ databases">
        <authorList>
            <person name="Corre E."/>
            <person name="Pelletier E."/>
            <person name="Niang G."/>
            <person name="Scheremetjew M."/>
            <person name="Finn R."/>
            <person name="Kale V."/>
            <person name="Holt S."/>
            <person name="Cochrane G."/>
            <person name="Meng A."/>
            <person name="Brown T."/>
            <person name="Cohen L."/>
        </authorList>
    </citation>
    <scope>NUCLEOTIDE SEQUENCE</scope>
    <source>
        <strain evidence="4">Pop2</strain>
    </source>
</reference>
<sequence>MSDAGGDGNNGDSVPYYLMPVAAVLGTYAVIASFRALYQAYQNFKYNPQTATAKQRLNAPKPIKSSQFAFLIISIVISIVGYGYVCALVNNSITSSTVFDPYDILAVDPSSDSAAIKSAYRALSKIHHPDKGGDTKIFQKINLAYKALSDEVARSNFEKYGHPDGPQTQTLSFALPDWLLHPEGKVAAVLVLLYLAMFVGIAIYAIRYVQAADNKASKAAMDTSVSAADPAYLASHLSPTSTHLDVLYLIATTPESISITSKNIAKAEELRKEKLKLLKKRNPKKKESNEFDFDDGGEWADDNEEDEAAKVAAEAAKKAEEEKRLAAAQLANATGKSNEPANIKMEGIDDGVLGQKWVEDSLKPLKMWPPPNMNVLEKQTFLDTADGKVKSALDHPAVRRNLCMTMGRLNSNMLNSHPDLVAAGQKQLIDPTYFKSTLEFRQRTGLLLEAALRVAMSARSYRLAKTIIETVSIFKVGVFDSKDQKTLEWFDEIMKKQYGEDGLPRLVFHEKGVETPGEDEIATDDVCSLKLKIERPHAEPFTKQKIEMCKKQGIPPQIAMQTYREGWWVLVRAKRIGQDEEADAKLKEAAKTRAEETLAKNPLLQALEAGSQKRLFEEEEENTLSCAWPFIVSNVAQKTGNVQVKFKAPAVPGKYQFLINVKSQEFLGADLEFTLEAEVLDKEDVEREEDESDEDEDSGDEENDEEDDDDSDDEDDDEEEESKKDK</sequence>
<dbReference type="EMBL" id="HBGN01035920">
    <property type="protein sequence ID" value="CAD9353548.1"/>
    <property type="molecule type" value="Transcribed_RNA"/>
</dbReference>
<feature type="transmembrane region" description="Helical" evidence="2">
    <location>
        <begin position="16"/>
        <end position="38"/>
    </location>
</feature>
<dbReference type="GO" id="GO:0008320">
    <property type="term" value="F:protein transmembrane transporter activity"/>
    <property type="evidence" value="ECO:0007669"/>
    <property type="project" value="TreeGrafter"/>
</dbReference>
<feature type="domain" description="J" evidence="3">
    <location>
        <begin position="100"/>
        <end position="161"/>
    </location>
</feature>
<dbReference type="Pfam" id="PF00226">
    <property type="entry name" value="DnaJ"/>
    <property type="match status" value="1"/>
</dbReference>
<dbReference type="PANTHER" id="PTHR24075:SF0">
    <property type="entry name" value="TRANSLOCATION PROTEIN SEC63 HOMOLOG"/>
    <property type="match status" value="1"/>
</dbReference>
<feature type="region of interest" description="Disordered" evidence="1">
    <location>
        <begin position="678"/>
        <end position="726"/>
    </location>
</feature>
<dbReference type="PROSITE" id="PS50076">
    <property type="entry name" value="DNAJ_2"/>
    <property type="match status" value="1"/>
</dbReference>
<evidence type="ECO:0000256" key="2">
    <source>
        <dbReference type="SAM" id="Phobius"/>
    </source>
</evidence>
<name>A0A6U3THG0_9STRA</name>